<accession>A0A933SFD4</accession>
<reference evidence="2" key="1">
    <citation type="submission" date="2020-07" db="EMBL/GenBank/DDBJ databases">
        <title>Huge and variable diversity of episymbiotic CPR bacteria and DPANN archaea in groundwater ecosystems.</title>
        <authorList>
            <person name="He C.Y."/>
            <person name="Keren R."/>
            <person name="Whittaker M."/>
            <person name="Farag I.F."/>
            <person name="Doudna J."/>
            <person name="Cate J.H.D."/>
            <person name="Banfield J.F."/>
        </authorList>
    </citation>
    <scope>NUCLEOTIDE SEQUENCE</scope>
    <source>
        <strain evidence="2">NC_groundwater_1813_Pr3_B-0.1um_71_17</strain>
    </source>
</reference>
<feature type="transmembrane region" description="Helical" evidence="1">
    <location>
        <begin position="120"/>
        <end position="139"/>
    </location>
</feature>
<comment type="caution">
    <text evidence="2">The sequence shown here is derived from an EMBL/GenBank/DDBJ whole genome shotgun (WGS) entry which is preliminary data.</text>
</comment>
<name>A0A933SFD4_UNCEI</name>
<evidence type="ECO:0000256" key="1">
    <source>
        <dbReference type="SAM" id="Phobius"/>
    </source>
</evidence>
<dbReference type="Proteomes" id="UP000696931">
    <property type="component" value="Unassembled WGS sequence"/>
</dbReference>
<gene>
    <name evidence="2" type="ORF">HZA61_16620</name>
</gene>
<evidence type="ECO:0000313" key="2">
    <source>
        <dbReference type="EMBL" id="MBI5171112.1"/>
    </source>
</evidence>
<keyword evidence="1" id="KW-1133">Transmembrane helix</keyword>
<keyword evidence="1" id="KW-0812">Transmembrane</keyword>
<dbReference type="EMBL" id="JACRIW010000119">
    <property type="protein sequence ID" value="MBI5171112.1"/>
    <property type="molecule type" value="Genomic_DNA"/>
</dbReference>
<proteinExistence type="predicted"/>
<evidence type="ECO:0000313" key="3">
    <source>
        <dbReference type="Proteomes" id="UP000696931"/>
    </source>
</evidence>
<organism evidence="2 3">
    <name type="scientific">Eiseniibacteriota bacterium</name>
    <dbReference type="NCBI Taxonomy" id="2212470"/>
    <lineage>
        <taxon>Bacteria</taxon>
        <taxon>Candidatus Eiseniibacteriota</taxon>
    </lineage>
</organism>
<feature type="transmembrane region" description="Helical" evidence="1">
    <location>
        <begin position="75"/>
        <end position="100"/>
    </location>
</feature>
<feature type="transmembrane region" description="Helical" evidence="1">
    <location>
        <begin position="12"/>
        <end position="31"/>
    </location>
</feature>
<protein>
    <submittedName>
        <fullName evidence="2">Uncharacterized protein</fullName>
    </submittedName>
</protein>
<keyword evidence="1" id="KW-0472">Membrane</keyword>
<sequence>MRAARLRAPLLMVLWVLLAFEAVGGLVIFFARLAVGATPGEALHVFAGVALTFVYAAYQWTHWARVAPWRARLDFALGLIATLALALTQVSGLWLGWVWWASRTGGTGIAPYPAWLSGAHNVMSMFVLTFVLAHLGAVLQRDARVSERLGG</sequence>
<dbReference type="AlphaFoldDB" id="A0A933SFD4"/>
<feature type="transmembrane region" description="Helical" evidence="1">
    <location>
        <begin position="43"/>
        <end position="63"/>
    </location>
</feature>